<dbReference type="PROSITE" id="PS50280">
    <property type="entry name" value="SET"/>
    <property type="match status" value="1"/>
</dbReference>
<keyword evidence="3" id="KW-0949">S-adenosyl-L-methionine</keyword>
<keyword evidence="1" id="KW-0489">Methyltransferase</keyword>
<feature type="compositionally biased region" description="Basic and acidic residues" evidence="4">
    <location>
        <begin position="479"/>
        <end position="496"/>
    </location>
</feature>
<dbReference type="Gene3D" id="3.90.1420.10">
    <property type="entry name" value="Rubisco LSMT, substrate-binding domain"/>
    <property type="match status" value="1"/>
</dbReference>
<dbReference type="OrthoDB" id="47815at2759"/>
<dbReference type="EMBL" id="BRYA01000440">
    <property type="protein sequence ID" value="GMI48883.1"/>
    <property type="molecule type" value="Genomic_DNA"/>
</dbReference>
<dbReference type="Gene3D" id="3.90.1410.10">
    <property type="entry name" value="set domain protein methyltransferase, domain 1"/>
    <property type="match status" value="1"/>
</dbReference>
<evidence type="ECO:0000256" key="3">
    <source>
        <dbReference type="ARBA" id="ARBA00022691"/>
    </source>
</evidence>
<evidence type="ECO:0000313" key="6">
    <source>
        <dbReference type="EMBL" id="GMI48883.1"/>
    </source>
</evidence>
<dbReference type="CDD" id="cd10527">
    <property type="entry name" value="SET_LSMT"/>
    <property type="match status" value="1"/>
</dbReference>
<protein>
    <recommendedName>
        <fullName evidence="5">SET domain-containing protein</fullName>
    </recommendedName>
</protein>
<comment type="caution">
    <text evidence="6">The sequence shown here is derived from an EMBL/GenBank/DDBJ whole genome shotgun (WGS) entry which is preliminary data.</text>
</comment>
<keyword evidence="7" id="KW-1185">Reference proteome</keyword>
<dbReference type="Pfam" id="PF09273">
    <property type="entry name" value="Rubis-subs-bind"/>
    <property type="match status" value="1"/>
</dbReference>
<dbReference type="InterPro" id="IPR001214">
    <property type="entry name" value="SET_dom"/>
</dbReference>
<dbReference type="GO" id="GO:0016279">
    <property type="term" value="F:protein-lysine N-methyltransferase activity"/>
    <property type="evidence" value="ECO:0007669"/>
    <property type="project" value="TreeGrafter"/>
</dbReference>
<feature type="region of interest" description="Disordered" evidence="4">
    <location>
        <begin position="479"/>
        <end position="515"/>
    </location>
</feature>
<reference evidence="7" key="1">
    <citation type="journal article" date="2023" name="Commun. Biol.">
        <title>Genome analysis of Parmales, the sister group of diatoms, reveals the evolutionary specialization of diatoms from phago-mixotrophs to photoautotrophs.</title>
        <authorList>
            <person name="Ban H."/>
            <person name="Sato S."/>
            <person name="Yoshikawa S."/>
            <person name="Yamada K."/>
            <person name="Nakamura Y."/>
            <person name="Ichinomiya M."/>
            <person name="Sato N."/>
            <person name="Blanc-Mathieu R."/>
            <person name="Endo H."/>
            <person name="Kuwata A."/>
            <person name="Ogata H."/>
        </authorList>
    </citation>
    <scope>NUCLEOTIDE SEQUENCE [LARGE SCALE GENOMIC DNA]</scope>
</reference>
<dbReference type="AlphaFoldDB" id="A0A9W7LG57"/>
<name>A0A9W7LG57_9STRA</name>
<evidence type="ECO:0000256" key="1">
    <source>
        <dbReference type="ARBA" id="ARBA00022603"/>
    </source>
</evidence>
<dbReference type="GO" id="GO:0032259">
    <property type="term" value="P:methylation"/>
    <property type="evidence" value="ECO:0007669"/>
    <property type="project" value="UniProtKB-KW"/>
</dbReference>
<proteinExistence type="predicted"/>
<dbReference type="PANTHER" id="PTHR13271">
    <property type="entry name" value="UNCHARACTERIZED PUTATIVE METHYLTRANSFERASE"/>
    <property type="match status" value="1"/>
</dbReference>
<evidence type="ECO:0000313" key="7">
    <source>
        <dbReference type="Proteomes" id="UP001165065"/>
    </source>
</evidence>
<dbReference type="SUPFAM" id="SSF81822">
    <property type="entry name" value="RuBisCo LSMT C-terminal, substrate-binding domain"/>
    <property type="match status" value="1"/>
</dbReference>
<evidence type="ECO:0000256" key="2">
    <source>
        <dbReference type="ARBA" id="ARBA00022679"/>
    </source>
</evidence>
<dbReference type="InterPro" id="IPR036464">
    <property type="entry name" value="Rubisco_LSMT_subst-bd_sf"/>
</dbReference>
<dbReference type="SUPFAM" id="SSF82199">
    <property type="entry name" value="SET domain"/>
    <property type="match status" value="1"/>
</dbReference>
<dbReference type="Pfam" id="PF00856">
    <property type="entry name" value="SET"/>
    <property type="match status" value="1"/>
</dbReference>
<dbReference type="Proteomes" id="UP001165065">
    <property type="component" value="Unassembled WGS sequence"/>
</dbReference>
<accession>A0A9W7LG57</accession>
<feature type="domain" description="SET" evidence="5">
    <location>
        <begin position="25"/>
        <end position="271"/>
    </location>
</feature>
<dbReference type="InterPro" id="IPR046341">
    <property type="entry name" value="SET_dom_sf"/>
</dbReference>
<organism evidence="6 7">
    <name type="scientific">Triparma columacea</name>
    <dbReference type="NCBI Taxonomy" id="722753"/>
    <lineage>
        <taxon>Eukaryota</taxon>
        <taxon>Sar</taxon>
        <taxon>Stramenopiles</taxon>
        <taxon>Ochrophyta</taxon>
        <taxon>Bolidophyceae</taxon>
        <taxon>Parmales</taxon>
        <taxon>Triparmaceae</taxon>
        <taxon>Triparma</taxon>
    </lineage>
</organism>
<dbReference type="PANTHER" id="PTHR13271:SF34">
    <property type="entry name" value="N-LYSINE METHYLTRANSFERASE SETD6"/>
    <property type="match status" value="1"/>
</dbReference>
<dbReference type="InterPro" id="IPR050600">
    <property type="entry name" value="SETD3_SETD6_MTase"/>
</dbReference>
<dbReference type="InterPro" id="IPR015353">
    <property type="entry name" value="Rubisco_LSMT_subst-bd"/>
</dbReference>
<evidence type="ECO:0000259" key="5">
    <source>
        <dbReference type="PROSITE" id="PS50280"/>
    </source>
</evidence>
<keyword evidence="2" id="KW-0808">Transferase</keyword>
<sequence>MSSSSQPSHPLLSYVNQLPLGYASPSISILSPTSPGESSVLKRGIFAVNDIKKGERILTVPINATIGPHFIKGNDKVEGEGGMSDWLKTAISLMLVMAEFKSGKGKKWGVGMEAYLESLPLEYSTIMDWTDAEIAELKGTDLHSAVEEDRANGNFEKGWKTNVEPILEGLLKDAVITEEERKLLTFELFTTASKAVVTRGFNYSDPSASPNSPGSASTTGPFMIPLVDMLNHSSSPNLQTTVLQRDASSGCFYMDATRDMRAGSEVLHAYVNAGSNDELLRTYGFVDEQPEICTPKRVGKEDILKACKRAAQEAPEILKLGGEGEGEGAEYEDDEAETWDAEKGWEDKAKYLLSTSLIPQEVTVRMENPLSDELVTACVIMMLSLEGFKDLFENDESPALLDASVVMEEQYLGCLVSLALLKLSEDLNLTYPTNIKEDEELLSSPNSPQRLRCAVTVRLEEKRTLLILKKAALKALHYEEEKGEKGGDNDDRKGEEEQGSAGAEEENKTKRIKLF</sequence>
<dbReference type="GO" id="GO:0005634">
    <property type="term" value="C:nucleus"/>
    <property type="evidence" value="ECO:0007669"/>
    <property type="project" value="TreeGrafter"/>
</dbReference>
<gene>
    <name evidence="6" type="ORF">TrCOL_g7286</name>
</gene>
<evidence type="ECO:0000256" key="4">
    <source>
        <dbReference type="SAM" id="MobiDB-lite"/>
    </source>
</evidence>